<feature type="signal peptide" evidence="5">
    <location>
        <begin position="1"/>
        <end position="26"/>
    </location>
</feature>
<dbReference type="InterPro" id="IPR017937">
    <property type="entry name" value="Thioredoxin_CS"/>
</dbReference>
<dbReference type="InterPro" id="IPR000866">
    <property type="entry name" value="AhpC/TSA"/>
</dbReference>
<gene>
    <name evidence="7" type="ORF">GCM10023172_22410</name>
</gene>
<dbReference type="PROSITE" id="PS51352">
    <property type="entry name" value="THIOREDOXIN_2"/>
    <property type="match status" value="1"/>
</dbReference>
<keyword evidence="8" id="KW-1185">Reference proteome</keyword>
<dbReference type="PANTHER" id="PTHR42852">
    <property type="entry name" value="THIOL:DISULFIDE INTERCHANGE PROTEIN DSBE"/>
    <property type="match status" value="1"/>
</dbReference>
<evidence type="ECO:0000256" key="1">
    <source>
        <dbReference type="ARBA" id="ARBA00004196"/>
    </source>
</evidence>
<dbReference type="Pfam" id="PF00578">
    <property type="entry name" value="AhpC-TSA"/>
    <property type="match status" value="1"/>
</dbReference>
<evidence type="ECO:0000313" key="7">
    <source>
        <dbReference type="EMBL" id="GAA4501095.1"/>
    </source>
</evidence>
<dbReference type="InterPro" id="IPR013766">
    <property type="entry name" value="Thioredoxin_domain"/>
</dbReference>
<comment type="subcellular location">
    <subcellularLocation>
        <location evidence="1">Cell envelope</location>
    </subcellularLocation>
</comment>
<reference evidence="8" key="1">
    <citation type="journal article" date="2019" name="Int. J. Syst. Evol. Microbiol.">
        <title>The Global Catalogue of Microorganisms (GCM) 10K type strain sequencing project: providing services to taxonomists for standard genome sequencing and annotation.</title>
        <authorList>
            <consortium name="The Broad Institute Genomics Platform"/>
            <consortium name="The Broad Institute Genome Sequencing Center for Infectious Disease"/>
            <person name="Wu L."/>
            <person name="Ma J."/>
        </authorList>
    </citation>
    <scope>NUCLEOTIDE SEQUENCE [LARGE SCALE GENOMIC DNA]</scope>
    <source>
        <strain evidence="8">JCM 17841</strain>
    </source>
</reference>
<evidence type="ECO:0000313" key="8">
    <source>
        <dbReference type="Proteomes" id="UP001501243"/>
    </source>
</evidence>
<dbReference type="CDD" id="cd02966">
    <property type="entry name" value="TlpA_like_family"/>
    <property type="match status" value="1"/>
</dbReference>
<dbReference type="InterPro" id="IPR050553">
    <property type="entry name" value="Thioredoxin_ResA/DsbE_sf"/>
</dbReference>
<keyword evidence="2" id="KW-0201">Cytochrome c-type biogenesis</keyword>
<proteinExistence type="predicted"/>
<dbReference type="EMBL" id="BAABGQ010000006">
    <property type="protein sequence ID" value="GAA4501095.1"/>
    <property type="molecule type" value="Genomic_DNA"/>
</dbReference>
<evidence type="ECO:0000256" key="2">
    <source>
        <dbReference type="ARBA" id="ARBA00022748"/>
    </source>
</evidence>
<evidence type="ECO:0000256" key="5">
    <source>
        <dbReference type="SAM" id="SignalP"/>
    </source>
</evidence>
<dbReference type="Gene3D" id="3.40.30.10">
    <property type="entry name" value="Glutaredoxin"/>
    <property type="match status" value="1"/>
</dbReference>
<keyword evidence="3" id="KW-1015">Disulfide bond</keyword>
<evidence type="ECO:0000256" key="3">
    <source>
        <dbReference type="ARBA" id="ARBA00023157"/>
    </source>
</evidence>
<keyword evidence="4" id="KW-0676">Redox-active center</keyword>
<dbReference type="InterPro" id="IPR025380">
    <property type="entry name" value="DUF4369"/>
</dbReference>
<feature type="domain" description="Thioredoxin" evidence="6">
    <location>
        <begin position="268"/>
        <end position="412"/>
    </location>
</feature>
<sequence>MLYFARMKTTFLQAGATLALLGPALAWGQMAPPPPPAPTTMAASPKSEAAQPFTIHGKLASPATGMAYLRHGGPTGKLDSAQVNKGIFSIRSTAPAGTLGMLYVQKKAPFKRMYSKGERIAYSLPVYLEPGTIKVSSADSLANATALGTPLNADNARLTAALRPTTAQITQIMTRYQAATPGQRNDKAFGEALDKQYEAIEAAQKVVLASFIKATPQSVVSLNALNRYAGYAMDPVTAEPLFNSLAPAVRSSQGGQDFATRLAAAKTTAVGALAPDFTQNDVNGKPVKLSDFRGKYVLVDFWASWCGPCRAENPNVVANYNQYKTRNFTVLGVSLDRASGRDAWLKAIETDGLAWTQVSDLNFWKNQVAQLYGIQAIPQNFLIGPDGRIVAKNVRGEELGKTLAAKLPTAAQ</sequence>
<dbReference type="SUPFAM" id="SSF52833">
    <property type="entry name" value="Thioredoxin-like"/>
    <property type="match status" value="1"/>
</dbReference>
<evidence type="ECO:0000256" key="4">
    <source>
        <dbReference type="ARBA" id="ARBA00023284"/>
    </source>
</evidence>
<protein>
    <recommendedName>
        <fullName evidence="6">Thioredoxin domain-containing protein</fullName>
    </recommendedName>
</protein>
<dbReference type="Proteomes" id="UP001501243">
    <property type="component" value="Unassembled WGS sequence"/>
</dbReference>
<accession>A0ABP8QF04</accession>
<dbReference type="InterPro" id="IPR036249">
    <property type="entry name" value="Thioredoxin-like_sf"/>
</dbReference>
<evidence type="ECO:0000259" key="6">
    <source>
        <dbReference type="PROSITE" id="PS51352"/>
    </source>
</evidence>
<comment type="caution">
    <text evidence="7">The sequence shown here is derived from an EMBL/GenBank/DDBJ whole genome shotgun (WGS) entry which is preliminary data.</text>
</comment>
<keyword evidence="5" id="KW-0732">Signal</keyword>
<feature type="chain" id="PRO_5045432232" description="Thioredoxin domain-containing protein" evidence="5">
    <location>
        <begin position="27"/>
        <end position="412"/>
    </location>
</feature>
<name>A0ABP8QF04_9BACT</name>
<dbReference type="PROSITE" id="PS00194">
    <property type="entry name" value="THIOREDOXIN_1"/>
    <property type="match status" value="1"/>
</dbReference>
<dbReference type="Pfam" id="PF14289">
    <property type="entry name" value="DUF4369"/>
    <property type="match status" value="1"/>
</dbReference>
<dbReference type="PANTHER" id="PTHR42852:SF6">
    <property type="entry name" value="THIOL:DISULFIDE INTERCHANGE PROTEIN DSBE"/>
    <property type="match status" value="1"/>
</dbReference>
<organism evidence="7 8">
    <name type="scientific">Hymenobacter ginsengisoli</name>
    <dbReference type="NCBI Taxonomy" id="1051626"/>
    <lineage>
        <taxon>Bacteria</taxon>
        <taxon>Pseudomonadati</taxon>
        <taxon>Bacteroidota</taxon>
        <taxon>Cytophagia</taxon>
        <taxon>Cytophagales</taxon>
        <taxon>Hymenobacteraceae</taxon>
        <taxon>Hymenobacter</taxon>
    </lineage>
</organism>